<dbReference type="Pfam" id="PF04995">
    <property type="entry name" value="CcmD"/>
    <property type="match status" value="1"/>
</dbReference>
<dbReference type="NCBIfam" id="TIGR03141">
    <property type="entry name" value="cytochro_ccmD"/>
    <property type="match status" value="1"/>
</dbReference>
<sequence length="53" mass="6455">MNQFQQWLMMGGYGSYVWPAYGLACIVLLMNFLSIRLQQKRLLKKLQQWFKRQ</sequence>
<comment type="function">
    <text evidence="1 12">Required for the export of heme to the periplasm for the biogenesis of c-type cytochromes.</text>
</comment>
<gene>
    <name evidence="13" type="primary">ccmD</name>
    <name evidence="13" type="ORF">Lmac_0921</name>
</gene>
<evidence type="ECO:0000256" key="11">
    <source>
        <dbReference type="ARBA" id="ARBA00023136"/>
    </source>
</evidence>
<feature type="transmembrane region" description="Helical" evidence="12">
    <location>
        <begin position="16"/>
        <end position="35"/>
    </location>
</feature>
<dbReference type="Proteomes" id="UP000054908">
    <property type="component" value="Unassembled WGS sequence"/>
</dbReference>
<evidence type="ECO:0000256" key="10">
    <source>
        <dbReference type="ARBA" id="ARBA00022989"/>
    </source>
</evidence>
<protein>
    <recommendedName>
        <fullName evidence="4 12">Heme exporter protein D</fullName>
    </recommendedName>
</protein>
<keyword evidence="14" id="KW-1185">Reference proteome</keyword>
<evidence type="ECO:0000313" key="13">
    <source>
        <dbReference type="EMBL" id="KTD29411.1"/>
    </source>
</evidence>
<evidence type="ECO:0000256" key="7">
    <source>
        <dbReference type="ARBA" id="ARBA00022519"/>
    </source>
</evidence>
<dbReference type="AlphaFoldDB" id="A0A0W0WAY5"/>
<accession>A0A0W0WAY5</accession>
<dbReference type="STRING" id="466.Lmac_0921"/>
<evidence type="ECO:0000256" key="2">
    <source>
        <dbReference type="ARBA" id="ARBA00004377"/>
    </source>
</evidence>
<evidence type="ECO:0000313" key="14">
    <source>
        <dbReference type="Proteomes" id="UP000054908"/>
    </source>
</evidence>
<keyword evidence="9 12" id="KW-0201">Cytochrome c-type biogenesis</keyword>
<reference evidence="13 14" key="1">
    <citation type="submission" date="2015-11" db="EMBL/GenBank/DDBJ databases">
        <title>Genomic analysis of 38 Legionella species identifies large and diverse effector repertoires.</title>
        <authorList>
            <person name="Burstein D."/>
            <person name="Amaro F."/>
            <person name="Zusman T."/>
            <person name="Lifshitz Z."/>
            <person name="Cohen O."/>
            <person name="Gilbert J.A."/>
            <person name="Pupko T."/>
            <person name="Shuman H.A."/>
            <person name="Segal G."/>
        </authorList>
    </citation>
    <scope>NUCLEOTIDE SEQUENCE [LARGE SCALE GENOMIC DNA]</scope>
    <source>
        <strain evidence="13 14">PX-1-G2-E2</strain>
    </source>
</reference>
<evidence type="ECO:0000256" key="1">
    <source>
        <dbReference type="ARBA" id="ARBA00002442"/>
    </source>
</evidence>
<keyword evidence="7 12" id="KW-0997">Cell inner membrane</keyword>
<evidence type="ECO:0000256" key="12">
    <source>
        <dbReference type="RuleBase" id="RU363101"/>
    </source>
</evidence>
<organism evidence="13 14">
    <name type="scientific">Legionella maceachernii</name>
    <dbReference type="NCBI Taxonomy" id="466"/>
    <lineage>
        <taxon>Bacteria</taxon>
        <taxon>Pseudomonadati</taxon>
        <taxon>Pseudomonadota</taxon>
        <taxon>Gammaproteobacteria</taxon>
        <taxon>Legionellales</taxon>
        <taxon>Legionellaceae</taxon>
        <taxon>Legionella</taxon>
    </lineage>
</organism>
<comment type="subcellular location">
    <subcellularLocation>
        <location evidence="2 12">Cell inner membrane</location>
        <topology evidence="2 12">Single-pass membrane protein</topology>
    </subcellularLocation>
</comment>
<dbReference type="GO" id="GO:0015886">
    <property type="term" value="P:heme transport"/>
    <property type="evidence" value="ECO:0007669"/>
    <property type="project" value="InterPro"/>
</dbReference>
<evidence type="ECO:0000256" key="4">
    <source>
        <dbReference type="ARBA" id="ARBA00016461"/>
    </source>
</evidence>
<evidence type="ECO:0000256" key="3">
    <source>
        <dbReference type="ARBA" id="ARBA00008741"/>
    </source>
</evidence>
<evidence type="ECO:0000256" key="5">
    <source>
        <dbReference type="ARBA" id="ARBA00022448"/>
    </source>
</evidence>
<dbReference type="EMBL" id="LNYL01000023">
    <property type="protein sequence ID" value="KTD29411.1"/>
    <property type="molecule type" value="Genomic_DNA"/>
</dbReference>
<proteinExistence type="inferred from homology"/>
<dbReference type="GO" id="GO:0005886">
    <property type="term" value="C:plasma membrane"/>
    <property type="evidence" value="ECO:0007669"/>
    <property type="project" value="UniProtKB-SubCell"/>
</dbReference>
<evidence type="ECO:0000256" key="8">
    <source>
        <dbReference type="ARBA" id="ARBA00022692"/>
    </source>
</evidence>
<name>A0A0W0WAY5_9GAMM</name>
<keyword evidence="11 12" id="KW-0472">Membrane</keyword>
<dbReference type="InterPro" id="IPR007078">
    <property type="entry name" value="Haem_export_protD_CcmD"/>
</dbReference>
<evidence type="ECO:0000256" key="6">
    <source>
        <dbReference type="ARBA" id="ARBA00022475"/>
    </source>
</evidence>
<evidence type="ECO:0000256" key="9">
    <source>
        <dbReference type="ARBA" id="ARBA00022748"/>
    </source>
</evidence>
<keyword evidence="5 12" id="KW-0813">Transport</keyword>
<dbReference type="GO" id="GO:0017004">
    <property type="term" value="P:cytochrome complex assembly"/>
    <property type="evidence" value="ECO:0007669"/>
    <property type="project" value="UniProtKB-KW"/>
</dbReference>
<comment type="caution">
    <text evidence="13">The sequence shown here is derived from an EMBL/GenBank/DDBJ whole genome shotgun (WGS) entry which is preliminary data.</text>
</comment>
<keyword evidence="6 12" id="KW-1003">Cell membrane</keyword>
<dbReference type="RefSeq" id="WP_058451731.1">
    <property type="nucleotide sequence ID" value="NZ_CAAAIB010000003.1"/>
</dbReference>
<dbReference type="OrthoDB" id="9815607at2"/>
<dbReference type="PATRIC" id="fig|466.6.peg.983"/>
<keyword evidence="10 12" id="KW-1133">Transmembrane helix</keyword>
<comment type="similarity">
    <text evidence="3 12">Belongs to the CcmD/CycX/HelD family.</text>
</comment>
<keyword evidence="8 12" id="KW-0812">Transmembrane</keyword>